<proteinExistence type="predicted"/>
<keyword evidence="2" id="KW-1185">Reference proteome</keyword>
<evidence type="ECO:0000313" key="1">
    <source>
        <dbReference type="EMBL" id="REF88054.1"/>
    </source>
</evidence>
<gene>
    <name evidence="1" type="ORF">DES32_1695</name>
</gene>
<accession>A0A3D9YZ60</accession>
<evidence type="ECO:0000313" key="2">
    <source>
        <dbReference type="Proteomes" id="UP000256900"/>
    </source>
</evidence>
<organism evidence="1 2">
    <name type="scientific">Methylovirgula ligni</name>
    <dbReference type="NCBI Taxonomy" id="569860"/>
    <lineage>
        <taxon>Bacteria</taxon>
        <taxon>Pseudomonadati</taxon>
        <taxon>Pseudomonadota</taxon>
        <taxon>Alphaproteobacteria</taxon>
        <taxon>Hyphomicrobiales</taxon>
        <taxon>Beijerinckiaceae</taxon>
        <taxon>Methylovirgula</taxon>
    </lineage>
</organism>
<sequence length="109" mass="11621">MSDHTRLPIGLVCVGSSLLFSVFVTPAFAFGPCAAYGPDFALVEGTHSCVRIGGHVRVQFGEPVADYHFSANHFGAAATSAALRSDGGGYSDIVEPRHMRVDTTEESYR</sequence>
<dbReference type="EMBL" id="QUMO01000002">
    <property type="protein sequence ID" value="REF88054.1"/>
    <property type="molecule type" value="Genomic_DNA"/>
</dbReference>
<reference evidence="1 2" key="1">
    <citation type="submission" date="2018-08" db="EMBL/GenBank/DDBJ databases">
        <title>Genomic Encyclopedia of Type Strains, Phase IV (KMG-IV): sequencing the most valuable type-strain genomes for metagenomic binning, comparative biology and taxonomic classification.</title>
        <authorList>
            <person name="Goeker M."/>
        </authorList>
    </citation>
    <scope>NUCLEOTIDE SEQUENCE [LARGE SCALE GENOMIC DNA]</scope>
    <source>
        <strain evidence="1 2">BW863</strain>
    </source>
</reference>
<name>A0A3D9YZ60_9HYPH</name>
<dbReference type="AlphaFoldDB" id="A0A3D9YZ60"/>
<protein>
    <submittedName>
        <fullName evidence="1">Porin-like protein</fullName>
    </submittedName>
</protein>
<comment type="caution">
    <text evidence="1">The sequence shown here is derived from an EMBL/GenBank/DDBJ whole genome shotgun (WGS) entry which is preliminary data.</text>
</comment>
<dbReference type="Proteomes" id="UP000256900">
    <property type="component" value="Unassembled WGS sequence"/>
</dbReference>